<dbReference type="EMBL" id="JH795861">
    <property type="protein sequence ID" value="EJU02557.1"/>
    <property type="molecule type" value="Genomic_DNA"/>
</dbReference>
<dbReference type="GeneID" id="63687538"/>
<protein>
    <submittedName>
        <fullName evidence="2">Uncharacterized protein</fullName>
    </submittedName>
</protein>
<gene>
    <name evidence="2" type="ORF">DACRYDRAFT_21629</name>
</gene>
<feature type="region of interest" description="Disordered" evidence="1">
    <location>
        <begin position="39"/>
        <end position="64"/>
    </location>
</feature>
<dbReference type="HOGENOM" id="CLU_1280386_0_0_1"/>
<dbReference type="STRING" id="1858805.M5G9L5"/>
<name>M5G9L5_DACPD</name>
<evidence type="ECO:0000313" key="3">
    <source>
        <dbReference type="Proteomes" id="UP000030653"/>
    </source>
</evidence>
<dbReference type="OrthoDB" id="10469770at2759"/>
<dbReference type="Proteomes" id="UP000030653">
    <property type="component" value="Unassembled WGS sequence"/>
</dbReference>
<keyword evidence="3" id="KW-1185">Reference proteome</keyword>
<proteinExistence type="predicted"/>
<dbReference type="RefSeq" id="XP_040629451.1">
    <property type="nucleotide sequence ID" value="XM_040772476.1"/>
</dbReference>
<evidence type="ECO:0000256" key="1">
    <source>
        <dbReference type="SAM" id="MobiDB-lite"/>
    </source>
</evidence>
<feature type="region of interest" description="Disordered" evidence="1">
    <location>
        <begin position="173"/>
        <end position="216"/>
    </location>
</feature>
<dbReference type="AlphaFoldDB" id="M5G9L5"/>
<reference evidence="2 3" key="1">
    <citation type="journal article" date="2012" name="Science">
        <title>The Paleozoic origin of enzymatic lignin decomposition reconstructed from 31 fungal genomes.</title>
        <authorList>
            <person name="Floudas D."/>
            <person name="Binder M."/>
            <person name="Riley R."/>
            <person name="Barry K."/>
            <person name="Blanchette R.A."/>
            <person name="Henrissat B."/>
            <person name="Martinez A.T."/>
            <person name="Otillar R."/>
            <person name="Spatafora J.W."/>
            <person name="Yadav J.S."/>
            <person name="Aerts A."/>
            <person name="Benoit I."/>
            <person name="Boyd A."/>
            <person name="Carlson A."/>
            <person name="Copeland A."/>
            <person name="Coutinho P.M."/>
            <person name="de Vries R.P."/>
            <person name="Ferreira P."/>
            <person name="Findley K."/>
            <person name="Foster B."/>
            <person name="Gaskell J."/>
            <person name="Glotzer D."/>
            <person name="Gorecki P."/>
            <person name="Heitman J."/>
            <person name="Hesse C."/>
            <person name="Hori C."/>
            <person name="Igarashi K."/>
            <person name="Jurgens J.A."/>
            <person name="Kallen N."/>
            <person name="Kersten P."/>
            <person name="Kohler A."/>
            <person name="Kuees U."/>
            <person name="Kumar T.K.A."/>
            <person name="Kuo A."/>
            <person name="LaButti K."/>
            <person name="Larrondo L.F."/>
            <person name="Lindquist E."/>
            <person name="Ling A."/>
            <person name="Lombard V."/>
            <person name="Lucas S."/>
            <person name="Lundell T."/>
            <person name="Martin R."/>
            <person name="McLaughlin D.J."/>
            <person name="Morgenstern I."/>
            <person name="Morin E."/>
            <person name="Murat C."/>
            <person name="Nagy L.G."/>
            <person name="Nolan M."/>
            <person name="Ohm R.A."/>
            <person name="Patyshakuliyeva A."/>
            <person name="Rokas A."/>
            <person name="Ruiz-Duenas F.J."/>
            <person name="Sabat G."/>
            <person name="Salamov A."/>
            <person name="Samejima M."/>
            <person name="Schmutz J."/>
            <person name="Slot J.C."/>
            <person name="St John F."/>
            <person name="Stenlid J."/>
            <person name="Sun H."/>
            <person name="Sun S."/>
            <person name="Syed K."/>
            <person name="Tsang A."/>
            <person name="Wiebenga A."/>
            <person name="Young D."/>
            <person name="Pisabarro A."/>
            <person name="Eastwood D.C."/>
            <person name="Martin F."/>
            <person name="Cullen D."/>
            <person name="Grigoriev I.V."/>
            <person name="Hibbett D.S."/>
        </authorList>
    </citation>
    <scope>NUCLEOTIDE SEQUENCE [LARGE SCALE GENOMIC DNA]</scope>
    <source>
        <strain evidence="2 3">DJM-731 SS1</strain>
    </source>
</reference>
<accession>M5G9L5</accession>
<sequence>MAVPLQGQASVVPLVQLPYAASPAQYITYVPYASTAGARSPASPIPPMSRASSSGKLQSPRRSRAMAYATATSPPTTPVAQIPIRVAIPPLTVPLPPTIAARTTLATSTPRTRTTSSSAPVSPLYHPSVTRFCPHCNTRVPTSHPYQQCASCQKPLSAYPQRPPSVVPEADGFAIPGIGGRPAVTQRDLGGGRRTAPTTPMYSPAPPGGYTPTHKM</sequence>
<feature type="non-terminal residue" evidence="2">
    <location>
        <position position="216"/>
    </location>
</feature>
<organism evidence="2 3">
    <name type="scientific">Dacryopinax primogenitus (strain DJM 731)</name>
    <name type="common">Brown rot fungus</name>
    <dbReference type="NCBI Taxonomy" id="1858805"/>
    <lineage>
        <taxon>Eukaryota</taxon>
        <taxon>Fungi</taxon>
        <taxon>Dikarya</taxon>
        <taxon>Basidiomycota</taxon>
        <taxon>Agaricomycotina</taxon>
        <taxon>Dacrymycetes</taxon>
        <taxon>Dacrymycetales</taxon>
        <taxon>Dacrymycetaceae</taxon>
        <taxon>Dacryopinax</taxon>
    </lineage>
</organism>
<evidence type="ECO:0000313" key="2">
    <source>
        <dbReference type="EMBL" id="EJU02557.1"/>
    </source>
</evidence>